<name>A0A4Y2USQ1_ARAVE</name>
<dbReference type="AlphaFoldDB" id="A0A4Y2USQ1"/>
<reference evidence="1 2" key="1">
    <citation type="journal article" date="2019" name="Sci. Rep.">
        <title>Orb-weaving spider Araneus ventricosus genome elucidates the spidroin gene catalogue.</title>
        <authorList>
            <person name="Kono N."/>
            <person name="Nakamura H."/>
            <person name="Ohtoshi R."/>
            <person name="Moran D.A.P."/>
            <person name="Shinohara A."/>
            <person name="Yoshida Y."/>
            <person name="Fujiwara M."/>
            <person name="Mori M."/>
            <person name="Tomita M."/>
            <person name="Arakawa K."/>
        </authorList>
    </citation>
    <scope>NUCLEOTIDE SEQUENCE [LARGE SCALE GENOMIC DNA]</scope>
</reference>
<dbReference type="EMBL" id="BGPR01039891">
    <property type="protein sequence ID" value="GBO15948.1"/>
    <property type="molecule type" value="Genomic_DNA"/>
</dbReference>
<dbReference type="InterPro" id="IPR012337">
    <property type="entry name" value="RNaseH-like_sf"/>
</dbReference>
<dbReference type="SUPFAM" id="SSF53098">
    <property type="entry name" value="Ribonuclease H-like"/>
    <property type="match status" value="1"/>
</dbReference>
<dbReference type="InterPro" id="IPR036397">
    <property type="entry name" value="RNaseH_sf"/>
</dbReference>
<dbReference type="Gene3D" id="3.30.420.10">
    <property type="entry name" value="Ribonuclease H-like superfamily/Ribonuclease H"/>
    <property type="match status" value="1"/>
</dbReference>
<dbReference type="GO" id="GO:0003676">
    <property type="term" value="F:nucleic acid binding"/>
    <property type="evidence" value="ECO:0007669"/>
    <property type="project" value="InterPro"/>
</dbReference>
<evidence type="ECO:0000313" key="2">
    <source>
        <dbReference type="Proteomes" id="UP000499080"/>
    </source>
</evidence>
<organism evidence="1 2">
    <name type="scientific">Araneus ventricosus</name>
    <name type="common">Orbweaver spider</name>
    <name type="synonym">Epeira ventricosa</name>
    <dbReference type="NCBI Taxonomy" id="182803"/>
    <lineage>
        <taxon>Eukaryota</taxon>
        <taxon>Metazoa</taxon>
        <taxon>Ecdysozoa</taxon>
        <taxon>Arthropoda</taxon>
        <taxon>Chelicerata</taxon>
        <taxon>Arachnida</taxon>
        <taxon>Araneae</taxon>
        <taxon>Araneomorphae</taxon>
        <taxon>Entelegynae</taxon>
        <taxon>Araneoidea</taxon>
        <taxon>Araneidae</taxon>
        <taxon>Araneus</taxon>
    </lineage>
</organism>
<protein>
    <submittedName>
        <fullName evidence="1">Uncharacterized protein</fullName>
    </submittedName>
</protein>
<sequence length="172" mass="19249">MEKKKKDVELSTSPLPTVTGLQPLHLQIQQEETYARVARARSSSNYFTLIFSPTDYENKSSVIHLHPHNFHLHNQISFAENNRDSVANAIYTDGSKTDEGTCSTYCILENYGIIASWLGKHDHTNSDFQDEILAIKIAIEAASSLHRPIKILTDSLSSLMAILNPKSNHSIV</sequence>
<evidence type="ECO:0000313" key="1">
    <source>
        <dbReference type="EMBL" id="GBO15948.1"/>
    </source>
</evidence>
<gene>
    <name evidence="1" type="ORF">AVEN_257787_1</name>
</gene>
<proteinExistence type="predicted"/>
<comment type="caution">
    <text evidence="1">The sequence shown here is derived from an EMBL/GenBank/DDBJ whole genome shotgun (WGS) entry which is preliminary data.</text>
</comment>
<dbReference type="OrthoDB" id="6437659at2759"/>
<accession>A0A4Y2USQ1</accession>
<keyword evidence="2" id="KW-1185">Reference proteome</keyword>
<dbReference type="Proteomes" id="UP000499080">
    <property type="component" value="Unassembled WGS sequence"/>
</dbReference>